<dbReference type="Proteomes" id="UP000799757">
    <property type="component" value="Unassembled WGS sequence"/>
</dbReference>
<evidence type="ECO:0000313" key="4">
    <source>
        <dbReference type="Proteomes" id="UP000799757"/>
    </source>
</evidence>
<organism evidence="3 4">
    <name type="scientific">Melanomma pulvis-pyrius CBS 109.77</name>
    <dbReference type="NCBI Taxonomy" id="1314802"/>
    <lineage>
        <taxon>Eukaryota</taxon>
        <taxon>Fungi</taxon>
        <taxon>Dikarya</taxon>
        <taxon>Ascomycota</taxon>
        <taxon>Pezizomycotina</taxon>
        <taxon>Dothideomycetes</taxon>
        <taxon>Pleosporomycetidae</taxon>
        <taxon>Pleosporales</taxon>
        <taxon>Melanommataceae</taxon>
        <taxon>Melanomma</taxon>
    </lineage>
</organism>
<feature type="non-terminal residue" evidence="3">
    <location>
        <position position="1"/>
    </location>
</feature>
<protein>
    <recommendedName>
        <fullName evidence="5">Sodium/calcium exchanger membrane region domain-containing protein</fullName>
    </recommendedName>
</protein>
<accession>A0A6A6XA67</accession>
<evidence type="ECO:0008006" key="5">
    <source>
        <dbReference type="Google" id="ProtNLM"/>
    </source>
</evidence>
<dbReference type="InterPro" id="IPR004713">
    <property type="entry name" value="CaH_exchang"/>
</dbReference>
<keyword evidence="2" id="KW-0472">Membrane</keyword>
<dbReference type="GO" id="GO:0016020">
    <property type="term" value="C:membrane"/>
    <property type="evidence" value="ECO:0007669"/>
    <property type="project" value="InterPro"/>
</dbReference>
<gene>
    <name evidence="3" type="ORF">K505DRAFT_220580</name>
</gene>
<dbReference type="GO" id="GO:0006874">
    <property type="term" value="P:intracellular calcium ion homeostasis"/>
    <property type="evidence" value="ECO:0007669"/>
    <property type="project" value="TreeGrafter"/>
</dbReference>
<evidence type="ECO:0000256" key="2">
    <source>
        <dbReference type="SAM" id="Phobius"/>
    </source>
</evidence>
<keyword evidence="1" id="KW-0406">Ion transport</keyword>
<evidence type="ECO:0000313" key="3">
    <source>
        <dbReference type="EMBL" id="KAF2792667.1"/>
    </source>
</evidence>
<sequence>LIVLPLVGNAAELVSVIVFTAGRRMDLAFAVAIRSALQITISVALLMVVATWVIGRDMGLWFTGF</sequence>
<name>A0A6A6XA67_9PLEO</name>
<keyword evidence="2" id="KW-0812">Transmembrane</keyword>
<keyword evidence="1" id="KW-0813">Transport</keyword>
<feature type="non-terminal residue" evidence="3">
    <location>
        <position position="65"/>
    </location>
</feature>
<dbReference type="PANTHER" id="PTHR31503">
    <property type="entry name" value="VACUOLAR CALCIUM ION TRANSPORTER"/>
    <property type="match status" value="1"/>
</dbReference>
<keyword evidence="2" id="KW-1133">Transmembrane helix</keyword>
<dbReference type="EMBL" id="MU001960">
    <property type="protein sequence ID" value="KAF2792667.1"/>
    <property type="molecule type" value="Genomic_DNA"/>
</dbReference>
<reference evidence="3" key="1">
    <citation type="journal article" date="2020" name="Stud. Mycol.">
        <title>101 Dothideomycetes genomes: a test case for predicting lifestyles and emergence of pathogens.</title>
        <authorList>
            <person name="Haridas S."/>
            <person name="Albert R."/>
            <person name="Binder M."/>
            <person name="Bloem J."/>
            <person name="Labutti K."/>
            <person name="Salamov A."/>
            <person name="Andreopoulos B."/>
            <person name="Baker S."/>
            <person name="Barry K."/>
            <person name="Bills G."/>
            <person name="Bluhm B."/>
            <person name="Cannon C."/>
            <person name="Castanera R."/>
            <person name="Culley D."/>
            <person name="Daum C."/>
            <person name="Ezra D."/>
            <person name="Gonzalez J."/>
            <person name="Henrissat B."/>
            <person name="Kuo A."/>
            <person name="Liang C."/>
            <person name="Lipzen A."/>
            <person name="Lutzoni F."/>
            <person name="Magnuson J."/>
            <person name="Mondo S."/>
            <person name="Nolan M."/>
            <person name="Ohm R."/>
            <person name="Pangilinan J."/>
            <person name="Park H.-J."/>
            <person name="Ramirez L."/>
            <person name="Alfaro M."/>
            <person name="Sun H."/>
            <person name="Tritt A."/>
            <person name="Yoshinaga Y."/>
            <person name="Zwiers L.-H."/>
            <person name="Turgeon B."/>
            <person name="Goodwin S."/>
            <person name="Spatafora J."/>
            <person name="Crous P."/>
            <person name="Grigoriev I."/>
        </authorList>
    </citation>
    <scope>NUCLEOTIDE SEQUENCE</scope>
    <source>
        <strain evidence="3">CBS 109.77</strain>
    </source>
</reference>
<proteinExistence type="predicted"/>
<dbReference type="GO" id="GO:0015369">
    <property type="term" value="F:calcium:proton antiporter activity"/>
    <property type="evidence" value="ECO:0007669"/>
    <property type="project" value="TreeGrafter"/>
</dbReference>
<keyword evidence="4" id="KW-1185">Reference proteome</keyword>
<dbReference type="OrthoDB" id="1699231at2759"/>
<feature type="transmembrane region" description="Helical" evidence="2">
    <location>
        <begin position="35"/>
        <end position="55"/>
    </location>
</feature>
<evidence type="ECO:0000256" key="1">
    <source>
        <dbReference type="ARBA" id="ARBA00023065"/>
    </source>
</evidence>
<dbReference type="AlphaFoldDB" id="A0A6A6XA67"/>
<dbReference type="PANTHER" id="PTHR31503:SF22">
    <property type="entry name" value="VACUOLAR CALCIUM ION TRANSPORTER"/>
    <property type="match status" value="1"/>
</dbReference>